<evidence type="ECO:0000256" key="2">
    <source>
        <dbReference type="ARBA" id="ARBA00009239"/>
    </source>
</evidence>
<keyword evidence="3 10" id="KW-0808">Transferase</keyword>
<evidence type="ECO:0000256" key="5">
    <source>
        <dbReference type="ARBA" id="ARBA00022968"/>
    </source>
</evidence>
<dbReference type="AlphaFoldDB" id="A0A7L1ND67"/>
<evidence type="ECO:0000256" key="9">
    <source>
        <dbReference type="ARBA" id="ARBA00023180"/>
    </source>
</evidence>
<dbReference type="Proteomes" id="UP000565785">
    <property type="component" value="Unassembled WGS sequence"/>
</dbReference>
<gene>
    <name evidence="13" type="primary">Chpf2</name>
    <name evidence="13" type="ORF">RHICYA_R06096</name>
</gene>
<comment type="subcellular location">
    <subcellularLocation>
        <location evidence="1 10">Golgi apparatus</location>
        <location evidence="1 10">Golgi stack membrane</location>
        <topology evidence="1 10">Single-pass type II membrane protein</topology>
    </subcellularLocation>
</comment>
<evidence type="ECO:0000256" key="6">
    <source>
        <dbReference type="ARBA" id="ARBA00022989"/>
    </source>
</evidence>
<dbReference type="FunFam" id="3.90.550.50:FF:000004">
    <property type="entry name" value="Hexosyltransferase"/>
    <property type="match status" value="1"/>
</dbReference>
<keyword evidence="7 10" id="KW-0333">Golgi apparatus</keyword>
<dbReference type="InterPro" id="IPR008428">
    <property type="entry name" value="Chond_GalNAc"/>
</dbReference>
<evidence type="ECO:0000256" key="4">
    <source>
        <dbReference type="ARBA" id="ARBA00022692"/>
    </source>
</evidence>
<dbReference type="GO" id="GO:0032580">
    <property type="term" value="C:Golgi cisterna membrane"/>
    <property type="evidence" value="ECO:0007669"/>
    <property type="project" value="UniProtKB-SubCell"/>
</dbReference>
<name>A0A7L1ND67_RHICY</name>
<dbReference type="OrthoDB" id="9985088at2759"/>
<feature type="non-terminal residue" evidence="13">
    <location>
        <position position="767"/>
    </location>
</feature>
<feature type="signal peptide" evidence="12">
    <location>
        <begin position="1"/>
        <end position="25"/>
    </location>
</feature>
<feature type="chain" id="PRO_5029648956" description="Hexosyltransferase" evidence="12">
    <location>
        <begin position="26"/>
        <end position="767"/>
    </location>
</feature>
<evidence type="ECO:0000313" key="14">
    <source>
        <dbReference type="Proteomes" id="UP000565785"/>
    </source>
</evidence>
<accession>A0A7L1ND67</accession>
<dbReference type="Gene3D" id="3.90.550.50">
    <property type="match status" value="1"/>
</dbReference>
<keyword evidence="8" id="KW-0472">Membrane</keyword>
<keyword evidence="4" id="KW-0812">Transmembrane</keyword>
<keyword evidence="12" id="KW-0732">Signal</keyword>
<keyword evidence="14" id="KW-1185">Reference proteome</keyword>
<feature type="non-terminal residue" evidence="13">
    <location>
        <position position="1"/>
    </location>
</feature>
<dbReference type="Pfam" id="PF05679">
    <property type="entry name" value="CHGN"/>
    <property type="match status" value="1"/>
</dbReference>
<protein>
    <recommendedName>
        <fullName evidence="10">Hexosyltransferase</fullName>
        <ecNumber evidence="10">2.4.1.-</ecNumber>
    </recommendedName>
</protein>
<comment type="caution">
    <text evidence="13">The sequence shown here is derived from an EMBL/GenBank/DDBJ whole genome shotgun (WGS) entry which is preliminary data.</text>
</comment>
<feature type="region of interest" description="Disordered" evidence="11">
    <location>
        <begin position="43"/>
        <end position="72"/>
    </location>
</feature>
<dbReference type="EMBL" id="VXBP01004909">
    <property type="protein sequence ID" value="NXN97399.1"/>
    <property type="molecule type" value="Genomic_DNA"/>
</dbReference>
<dbReference type="InterPro" id="IPR051227">
    <property type="entry name" value="CS_glycosyltransferase"/>
</dbReference>
<keyword evidence="9" id="KW-0325">Glycoprotein</keyword>
<evidence type="ECO:0000256" key="3">
    <source>
        <dbReference type="ARBA" id="ARBA00022679"/>
    </source>
</evidence>
<evidence type="ECO:0000313" key="13">
    <source>
        <dbReference type="EMBL" id="NXN97399.1"/>
    </source>
</evidence>
<evidence type="ECO:0000256" key="10">
    <source>
        <dbReference type="RuleBase" id="RU364016"/>
    </source>
</evidence>
<dbReference type="GO" id="GO:0047238">
    <property type="term" value="F:glucuronosyl-N-acetylgalactosaminyl-proteoglycan 4-beta-N-acetylgalactosaminyltransferase activity"/>
    <property type="evidence" value="ECO:0007669"/>
    <property type="project" value="TreeGrafter"/>
</dbReference>
<keyword evidence="5 10" id="KW-0735">Signal-anchor</keyword>
<dbReference type="GO" id="GO:0050510">
    <property type="term" value="F:N-acetylgalactosaminyl-proteoglycan 3-beta-glucuronosyltransferase activity"/>
    <property type="evidence" value="ECO:0007669"/>
    <property type="project" value="UniProtKB-ARBA"/>
</dbReference>
<dbReference type="EC" id="2.4.1.-" evidence="10"/>
<keyword evidence="6" id="KW-1133">Transmembrane helix</keyword>
<evidence type="ECO:0000256" key="8">
    <source>
        <dbReference type="ARBA" id="ARBA00023136"/>
    </source>
</evidence>
<evidence type="ECO:0000256" key="12">
    <source>
        <dbReference type="SAM" id="SignalP"/>
    </source>
</evidence>
<comment type="similarity">
    <text evidence="2 10">Belongs to the chondroitin N-acetylgalactosaminyltransferase family.</text>
</comment>
<dbReference type="PANTHER" id="PTHR12369">
    <property type="entry name" value="CHONDROITIN SYNTHASE"/>
    <property type="match status" value="1"/>
</dbReference>
<dbReference type="PANTHER" id="PTHR12369:SF14">
    <property type="entry name" value="CHONDROITIN SULFATE GLUCURONYLTRANSFERASE"/>
    <property type="match status" value="1"/>
</dbReference>
<evidence type="ECO:0000256" key="11">
    <source>
        <dbReference type="SAM" id="MobiDB-lite"/>
    </source>
</evidence>
<evidence type="ECO:0000256" key="7">
    <source>
        <dbReference type="ARBA" id="ARBA00023034"/>
    </source>
</evidence>
<reference evidence="13 14" key="1">
    <citation type="submission" date="2019-09" db="EMBL/GenBank/DDBJ databases">
        <title>Bird 10,000 Genomes (B10K) Project - Family phase.</title>
        <authorList>
            <person name="Zhang G."/>
        </authorList>
    </citation>
    <scope>NUCLEOTIDE SEQUENCE [LARGE SCALE GENOMIC DNA]</scope>
    <source>
        <strain evidence="13">B10K-DU-002-35</strain>
        <tissue evidence="13">Muscle</tissue>
    </source>
</reference>
<proteinExistence type="inferred from homology"/>
<evidence type="ECO:0000256" key="1">
    <source>
        <dbReference type="ARBA" id="ARBA00004447"/>
    </source>
</evidence>
<organism evidence="13 14">
    <name type="scientific">Rhinopomastus cyanomelas</name>
    <name type="common">Common scimitarbill</name>
    <dbReference type="NCBI Taxonomy" id="113115"/>
    <lineage>
        <taxon>Eukaryota</taxon>
        <taxon>Metazoa</taxon>
        <taxon>Chordata</taxon>
        <taxon>Craniata</taxon>
        <taxon>Vertebrata</taxon>
        <taxon>Euteleostomi</taxon>
        <taxon>Archelosauria</taxon>
        <taxon>Archosauria</taxon>
        <taxon>Dinosauria</taxon>
        <taxon>Saurischia</taxon>
        <taxon>Theropoda</taxon>
        <taxon>Coelurosauria</taxon>
        <taxon>Aves</taxon>
        <taxon>Neognathae</taxon>
        <taxon>Neoaves</taxon>
        <taxon>Telluraves</taxon>
        <taxon>Coraciimorphae</taxon>
        <taxon>Bucerotiformes</taxon>
        <taxon>Rhinopomastidae</taxon>
        <taxon>Rhinopomastus</taxon>
    </lineage>
</organism>
<sequence length="767" mass="87076">PLPGPAMRLAALLAALRPVLPLVLGLSLGCSLSLLRAAWGPPGGADQRCPGPEGPPGVGGAQPEAANGRPALGHEEFRPRIVPYYRDPSKPYKKVLRTRYIQTELGFHERLFVAVLTSKATLNTLAVAVNKTIAHHFPRLLYFTGLRSAKVPHGMVLVAHGDERPIWLMYETMRYIHQHFGADYDWFYVMQDDTYAQAEQIKALVTHLSINQDVYLGRAEEFIGGDEQARYCHGGFGYLLSRSLLLKLRPHLDSCRNEILSVRPDEWLGRCIIDFLDITCVSQLQGQHYHTYELAKNTEPEKEEEEEFQAALAVHPVSDMTLMYRLHKHFSKVQLDRTYQEIQDLQMQIRNLTVLTPAGETGLTWPVGINAPFLPKSRFEVISWDYFTEQHLFSCPDGSPKCELSGASKADVSEIIESALGELNSRYQPLLRFSKRQLLNGYRRFDPTRGMEYTLDLLLEAVTQKGHSHVLAKRVSLVRPLSKVEIIPMPYVTEATRVQLVLPLTVQDLDYVANFLDVFAMNTLDTHDNALLTLLLVYHPYDAQRVSQVDVFAGVKAMVGELEKRYADVKIPWISVKTEVPSQVKLMDIVSKKHPVDTLFFLTSVWTEVNVEFLNRCRMNTISNWQVFFPVHFQEFNPALVFRSEQSAASPGSDMLRDGRFDRHSFAEACFYNSDYMAARTKLAADVLERDEALENMEVFDVFLHYSSLHLFRAVEPGLVQKYALRSCNPRLSEELYHRCVLSNLEGLASRSHLAMALFEQEQANST</sequence>